<proteinExistence type="predicted"/>
<keyword evidence="1" id="KW-0472">Membrane</keyword>
<sequence>MSNVEKLPVQPRHEGKSVTLIGTDLPAPYLDEAEPSPLMHTASLWWRRFVKTLQVLAVLALVGFYPALIVASHEINDSPVILSAESPWASPETGVVVTLIGREIEGPGWAADRPGWHPQARLTALPAWQNALATSLSQFSRLMAGKSQTPDGNPDPDLSAAARLLMPEAGLDQTPRLTAAAEALARYEGRLERNLASRPSGVTDIVDELALFSGWADNSYERLSQRIGTREGWPASKEDIQVFFEARARAQVVSQILTASLVSEPDIAVRNSVESRLDQIEAYWRRAAELDPIFVSNQAGDARLMADHLAMMAFYLRQAGDSTRELGAALLSEEQARLAAQAEQEAGESADATDS</sequence>
<reference evidence="2 3" key="1">
    <citation type="submission" date="2018-08" db="EMBL/GenBank/DDBJ databases">
        <title>Henriciella mobilis sp. nov., isolated from seawater.</title>
        <authorList>
            <person name="Cheng H."/>
            <person name="Wu Y.-H."/>
            <person name="Xu X.-W."/>
            <person name="Guo L.-L."/>
        </authorList>
    </citation>
    <scope>NUCLEOTIDE SEQUENCE [LARGE SCALE GENOMIC DNA]</scope>
    <source>
        <strain evidence="2 3">JN25</strain>
    </source>
</reference>
<keyword evidence="3" id="KW-1185">Reference proteome</keyword>
<gene>
    <name evidence="2" type="ORF">D1223_05260</name>
</gene>
<organism evidence="2 3">
    <name type="scientific">Henriciella mobilis</name>
    <dbReference type="NCBI Taxonomy" id="2305467"/>
    <lineage>
        <taxon>Bacteria</taxon>
        <taxon>Pseudomonadati</taxon>
        <taxon>Pseudomonadota</taxon>
        <taxon>Alphaproteobacteria</taxon>
        <taxon>Hyphomonadales</taxon>
        <taxon>Hyphomonadaceae</taxon>
        <taxon>Henriciella</taxon>
    </lineage>
</organism>
<protein>
    <submittedName>
        <fullName evidence="2">Uncharacterized protein</fullName>
    </submittedName>
</protein>
<dbReference type="Proteomes" id="UP000266385">
    <property type="component" value="Unassembled WGS sequence"/>
</dbReference>
<dbReference type="OrthoDB" id="7594726at2"/>
<comment type="caution">
    <text evidence="2">The sequence shown here is derived from an EMBL/GenBank/DDBJ whole genome shotgun (WGS) entry which is preliminary data.</text>
</comment>
<accession>A0A399RK19</accession>
<evidence type="ECO:0000313" key="3">
    <source>
        <dbReference type="Proteomes" id="UP000266385"/>
    </source>
</evidence>
<evidence type="ECO:0000256" key="1">
    <source>
        <dbReference type="SAM" id="Phobius"/>
    </source>
</evidence>
<name>A0A399RK19_9PROT</name>
<keyword evidence="1" id="KW-1133">Transmembrane helix</keyword>
<keyword evidence="1" id="KW-0812">Transmembrane</keyword>
<feature type="transmembrane region" description="Helical" evidence="1">
    <location>
        <begin position="53"/>
        <end position="71"/>
    </location>
</feature>
<evidence type="ECO:0000313" key="2">
    <source>
        <dbReference type="EMBL" id="RIJ30065.1"/>
    </source>
</evidence>
<dbReference type="AlphaFoldDB" id="A0A399RK19"/>
<dbReference type="EMBL" id="QWFX01000006">
    <property type="protein sequence ID" value="RIJ30065.1"/>
    <property type="molecule type" value="Genomic_DNA"/>
</dbReference>
<dbReference type="RefSeq" id="WP_119375384.1">
    <property type="nucleotide sequence ID" value="NZ_QWFX01000006.1"/>
</dbReference>